<dbReference type="Pfam" id="PF02551">
    <property type="entry name" value="Acyl_CoA_thio"/>
    <property type="match status" value="1"/>
</dbReference>
<evidence type="ECO:0000256" key="1">
    <source>
        <dbReference type="ARBA" id="ARBA00006538"/>
    </source>
</evidence>
<name>A0AAN8QAE5_PATCE</name>
<evidence type="ECO:0000313" key="7">
    <source>
        <dbReference type="EMBL" id="KAK6186420.1"/>
    </source>
</evidence>
<dbReference type="SUPFAM" id="SSF54637">
    <property type="entry name" value="Thioesterase/thiol ester dehydrase-isomerase"/>
    <property type="match status" value="2"/>
</dbReference>
<dbReference type="Gene3D" id="2.40.160.210">
    <property type="entry name" value="Acyl-CoA thioesterase, double hotdog domain"/>
    <property type="match status" value="1"/>
</dbReference>
<evidence type="ECO:0000256" key="2">
    <source>
        <dbReference type="ARBA" id="ARBA00011881"/>
    </source>
</evidence>
<dbReference type="FunFam" id="2.40.160.210:FF:000001">
    <property type="entry name" value="Acyl-CoA thioesterase II"/>
    <property type="match status" value="1"/>
</dbReference>
<feature type="domain" description="Acyl-CoA thioesterase 2 C-terminal" evidence="5">
    <location>
        <begin position="188"/>
        <end position="295"/>
    </location>
</feature>
<dbReference type="InterPro" id="IPR029069">
    <property type="entry name" value="HotDog_dom_sf"/>
</dbReference>
<reference evidence="7 8" key="1">
    <citation type="submission" date="2024-01" db="EMBL/GenBank/DDBJ databases">
        <title>The genome of the rayed Mediterranean limpet Patella caerulea (Linnaeus, 1758).</title>
        <authorList>
            <person name="Anh-Thu Weber A."/>
            <person name="Halstead-Nussloch G."/>
        </authorList>
    </citation>
    <scope>NUCLEOTIDE SEQUENCE [LARGE SCALE GENOMIC DNA]</scope>
    <source>
        <strain evidence="7">AATW-2023a</strain>
        <tissue evidence="7">Whole specimen</tissue>
    </source>
</reference>
<comment type="caution">
    <text evidence="7">The sequence shown here is derived from an EMBL/GenBank/DDBJ whole genome shotgun (WGS) entry which is preliminary data.</text>
</comment>
<dbReference type="GO" id="GO:0006637">
    <property type="term" value="P:acyl-CoA metabolic process"/>
    <property type="evidence" value="ECO:0007669"/>
    <property type="project" value="InterPro"/>
</dbReference>
<dbReference type="AlphaFoldDB" id="A0AAN8QAE5"/>
<keyword evidence="8" id="KW-1185">Reference proteome</keyword>
<evidence type="ECO:0000256" key="4">
    <source>
        <dbReference type="ARBA" id="ARBA00023098"/>
    </source>
</evidence>
<evidence type="ECO:0000313" key="8">
    <source>
        <dbReference type="Proteomes" id="UP001347796"/>
    </source>
</evidence>
<dbReference type="GO" id="GO:0047617">
    <property type="term" value="F:fatty acyl-CoA hydrolase activity"/>
    <property type="evidence" value="ECO:0007669"/>
    <property type="project" value="InterPro"/>
</dbReference>
<organism evidence="7 8">
    <name type="scientific">Patella caerulea</name>
    <name type="common">Rayed Mediterranean limpet</name>
    <dbReference type="NCBI Taxonomy" id="87958"/>
    <lineage>
        <taxon>Eukaryota</taxon>
        <taxon>Metazoa</taxon>
        <taxon>Spiralia</taxon>
        <taxon>Lophotrochozoa</taxon>
        <taxon>Mollusca</taxon>
        <taxon>Gastropoda</taxon>
        <taxon>Patellogastropoda</taxon>
        <taxon>Patelloidea</taxon>
        <taxon>Patellidae</taxon>
        <taxon>Patella</taxon>
    </lineage>
</organism>
<accession>A0AAN8QAE5</accession>
<dbReference type="InterPro" id="IPR003703">
    <property type="entry name" value="Acyl_CoA_thio"/>
</dbReference>
<dbReference type="GO" id="GO:0005782">
    <property type="term" value="C:peroxisomal matrix"/>
    <property type="evidence" value="ECO:0007669"/>
    <property type="project" value="TreeGrafter"/>
</dbReference>
<proteinExistence type="inferred from homology"/>
<comment type="subunit">
    <text evidence="2">Homotetramer.</text>
</comment>
<evidence type="ECO:0000259" key="5">
    <source>
        <dbReference type="Pfam" id="PF02551"/>
    </source>
</evidence>
<dbReference type="PANTHER" id="PTHR11066">
    <property type="entry name" value="ACYL-COA THIOESTERASE"/>
    <property type="match status" value="1"/>
</dbReference>
<evidence type="ECO:0008006" key="9">
    <source>
        <dbReference type="Google" id="ProtNLM"/>
    </source>
</evidence>
<dbReference type="CDD" id="cd03444">
    <property type="entry name" value="Thioesterase_II_repeat1"/>
    <property type="match status" value="1"/>
</dbReference>
<keyword evidence="3" id="KW-0378">Hydrolase</keyword>
<dbReference type="GO" id="GO:0009062">
    <property type="term" value="P:fatty acid catabolic process"/>
    <property type="evidence" value="ECO:0007669"/>
    <property type="project" value="TreeGrafter"/>
</dbReference>
<gene>
    <name evidence="7" type="ORF">SNE40_008459</name>
</gene>
<dbReference type="Proteomes" id="UP001347796">
    <property type="component" value="Unassembled WGS sequence"/>
</dbReference>
<dbReference type="Pfam" id="PF13622">
    <property type="entry name" value="4HBT_3"/>
    <property type="match status" value="1"/>
</dbReference>
<comment type="similarity">
    <text evidence="1">Belongs to the C/M/P thioester hydrolase family.</text>
</comment>
<dbReference type="CDD" id="cd03445">
    <property type="entry name" value="Thioesterase_II_repeat2"/>
    <property type="match status" value="1"/>
</dbReference>
<dbReference type="InterPro" id="IPR025652">
    <property type="entry name" value="TesB_C"/>
</dbReference>
<dbReference type="PANTHER" id="PTHR11066:SF34">
    <property type="entry name" value="ACYL-COENZYME A THIOESTERASE 8"/>
    <property type="match status" value="1"/>
</dbReference>
<dbReference type="EMBL" id="JAZGQO010000006">
    <property type="protein sequence ID" value="KAK6186420.1"/>
    <property type="molecule type" value="Genomic_DNA"/>
</dbReference>
<evidence type="ECO:0000259" key="6">
    <source>
        <dbReference type="Pfam" id="PF13622"/>
    </source>
</evidence>
<protein>
    <recommendedName>
        <fullName evidence="9">Acyl-CoA thioesterase II</fullName>
    </recommendedName>
</protein>
<feature type="domain" description="Acyl-CoA thioesterase-like N-terminal HotDog" evidence="6">
    <location>
        <begin position="42"/>
        <end position="117"/>
    </location>
</feature>
<dbReference type="InterPro" id="IPR042171">
    <property type="entry name" value="Acyl-CoA_hotdog"/>
</dbReference>
<sequence>MSASKDLESILKRSFLNLEKIDTNIYRSTSLWRPSLLSHETGVHGGQLVGQALAAASKTIPETQHAHSLHCYYINKGSSTKPILYRIEKTRDGNTYSSRNVKAIQNGQPLLTMQTSFKCEETDEFCHQFTMPIVEKQPEETLNVEELYQLAVQNGYGTEKERRMLQSLTDHEFPFDVRPLHPYNLLERGSQIEEPKRNYWIKANGHLGEDSIIHQCAAAFLTDYLFVDVATLCSTDINLQVVSLDHSVWFHNTFHANDWLLYEMESPQRGNGTALATGRLWTRDGVLAMSVAQEGIIRKFSKL</sequence>
<keyword evidence="4" id="KW-0443">Lipid metabolism</keyword>
<dbReference type="InterPro" id="IPR049449">
    <property type="entry name" value="TesB_ACOT8-like_N"/>
</dbReference>
<evidence type="ECO:0000256" key="3">
    <source>
        <dbReference type="ARBA" id="ARBA00022801"/>
    </source>
</evidence>